<proteinExistence type="predicted"/>
<name>A0A834WJL4_9FABA</name>
<sequence length="31" mass="3531">MAICEEYSETEKHGCSRAFRAMHATCSQICH</sequence>
<dbReference type="AlphaFoldDB" id="A0A834WJL4"/>
<evidence type="ECO:0000313" key="2">
    <source>
        <dbReference type="Proteomes" id="UP000634136"/>
    </source>
</evidence>
<dbReference type="Proteomes" id="UP000634136">
    <property type="component" value="Unassembled WGS sequence"/>
</dbReference>
<gene>
    <name evidence="1" type="ORF">G2W53_021467</name>
</gene>
<dbReference type="EMBL" id="JAAIUW010000007">
    <property type="protein sequence ID" value="KAF7823323.1"/>
    <property type="molecule type" value="Genomic_DNA"/>
</dbReference>
<comment type="caution">
    <text evidence="1">The sequence shown here is derived from an EMBL/GenBank/DDBJ whole genome shotgun (WGS) entry which is preliminary data.</text>
</comment>
<protein>
    <submittedName>
        <fullName evidence="1">Uncharacterized protein</fullName>
    </submittedName>
</protein>
<evidence type="ECO:0000313" key="1">
    <source>
        <dbReference type="EMBL" id="KAF7823323.1"/>
    </source>
</evidence>
<accession>A0A834WJL4</accession>
<reference evidence="1" key="1">
    <citation type="submission" date="2020-09" db="EMBL/GenBank/DDBJ databases">
        <title>Genome-Enabled Discovery of Anthraquinone Biosynthesis in Senna tora.</title>
        <authorList>
            <person name="Kang S.-H."/>
            <person name="Pandey R.P."/>
            <person name="Lee C.-M."/>
            <person name="Sim J.-S."/>
            <person name="Jeong J.-T."/>
            <person name="Choi B.-S."/>
            <person name="Jung M."/>
            <person name="Ginzburg D."/>
            <person name="Zhao K."/>
            <person name="Won S.Y."/>
            <person name="Oh T.-J."/>
            <person name="Yu Y."/>
            <person name="Kim N.-H."/>
            <person name="Lee O.R."/>
            <person name="Lee T.-H."/>
            <person name="Bashyal P."/>
            <person name="Kim T.-S."/>
            <person name="Lee W.-H."/>
            <person name="Kawkins C."/>
            <person name="Kim C.-K."/>
            <person name="Kim J.S."/>
            <person name="Ahn B.O."/>
            <person name="Rhee S.Y."/>
            <person name="Sohng J.K."/>
        </authorList>
    </citation>
    <scope>NUCLEOTIDE SEQUENCE</scope>
    <source>
        <tissue evidence="1">Leaf</tissue>
    </source>
</reference>
<keyword evidence="2" id="KW-1185">Reference proteome</keyword>
<organism evidence="1 2">
    <name type="scientific">Senna tora</name>
    <dbReference type="NCBI Taxonomy" id="362788"/>
    <lineage>
        <taxon>Eukaryota</taxon>
        <taxon>Viridiplantae</taxon>
        <taxon>Streptophyta</taxon>
        <taxon>Embryophyta</taxon>
        <taxon>Tracheophyta</taxon>
        <taxon>Spermatophyta</taxon>
        <taxon>Magnoliopsida</taxon>
        <taxon>eudicotyledons</taxon>
        <taxon>Gunneridae</taxon>
        <taxon>Pentapetalae</taxon>
        <taxon>rosids</taxon>
        <taxon>fabids</taxon>
        <taxon>Fabales</taxon>
        <taxon>Fabaceae</taxon>
        <taxon>Caesalpinioideae</taxon>
        <taxon>Cassia clade</taxon>
        <taxon>Senna</taxon>
    </lineage>
</organism>